<dbReference type="InterPro" id="IPR012675">
    <property type="entry name" value="Beta-grasp_dom_sf"/>
</dbReference>
<accession>A0A7I9VEE0</accession>
<keyword evidence="7" id="KW-1185">Reference proteome</keyword>
<dbReference type="PANTHER" id="PTHR47354">
    <property type="entry name" value="NADH OXIDOREDUCTASE HCR"/>
    <property type="match status" value="1"/>
</dbReference>
<organism evidence="6 7">
    <name type="scientific">Gordonia spumicola</name>
    <dbReference type="NCBI Taxonomy" id="589161"/>
    <lineage>
        <taxon>Bacteria</taxon>
        <taxon>Bacillati</taxon>
        <taxon>Actinomycetota</taxon>
        <taxon>Actinomycetes</taxon>
        <taxon>Mycobacteriales</taxon>
        <taxon>Gordoniaceae</taxon>
        <taxon>Gordonia</taxon>
    </lineage>
</organism>
<dbReference type="PROSITE" id="PS00197">
    <property type="entry name" value="2FE2S_FER_1"/>
    <property type="match status" value="1"/>
</dbReference>
<dbReference type="GO" id="GO:0016491">
    <property type="term" value="F:oxidoreductase activity"/>
    <property type="evidence" value="ECO:0007669"/>
    <property type="project" value="InterPro"/>
</dbReference>
<comment type="cofactor">
    <cofactor evidence="1">
        <name>FAD</name>
        <dbReference type="ChEBI" id="CHEBI:57692"/>
    </cofactor>
</comment>
<gene>
    <name evidence="6" type="ORF">nbrc107696_41200</name>
</gene>
<dbReference type="SUPFAM" id="SSF63380">
    <property type="entry name" value="Riboflavin synthase domain-like"/>
    <property type="match status" value="1"/>
</dbReference>
<dbReference type="Pfam" id="PF00175">
    <property type="entry name" value="NAD_binding_1"/>
    <property type="match status" value="1"/>
</dbReference>
<dbReference type="Gene3D" id="3.10.20.30">
    <property type="match status" value="1"/>
</dbReference>
<keyword evidence="3" id="KW-0411">Iron-sulfur</keyword>
<evidence type="ECO:0000259" key="5">
    <source>
        <dbReference type="PROSITE" id="PS51384"/>
    </source>
</evidence>
<keyword evidence="2" id="KW-0001">2Fe-2S</keyword>
<evidence type="ECO:0000313" key="7">
    <source>
        <dbReference type="Proteomes" id="UP000444960"/>
    </source>
</evidence>
<dbReference type="Gene3D" id="3.40.50.80">
    <property type="entry name" value="Nucleotide-binding domain of ferredoxin-NADP reductase (FNR) module"/>
    <property type="match status" value="1"/>
</dbReference>
<evidence type="ECO:0000313" key="6">
    <source>
        <dbReference type="EMBL" id="GEE03674.1"/>
    </source>
</evidence>
<feature type="domain" description="2Fe-2S ferredoxin-type" evidence="4">
    <location>
        <begin position="12"/>
        <end position="103"/>
    </location>
</feature>
<dbReference type="InterPro" id="IPR006058">
    <property type="entry name" value="2Fe2S_fd_BS"/>
</dbReference>
<dbReference type="Pfam" id="PF00970">
    <property type="entry name" value="FAD_binding_6"/>
    <property type="match status" value="1"/>
</dbReference>
<evidence type="ECO:0000256" key="2">
    <source>
        <dbReference type="ARBA" id="ARBA00022714"/>
    </source>
</evidence>
<reference evidence="7" key="1">
    <citation type="submission" date="2019-06" db="EMBL/GenBank/DDBJ databases">
        <title>Gordonia isolated from sludge of a wastewater treatment plant.</title>
        <authorList>
            <person name="Tamura T."/>
            <person name="Aoyama K."/>
            <person name="Kang Y."/>
            <person name="Saito S."/>
            <person name="Akiyama N."/>
            <person name="Yazawa K."/>
            <person name="Gonoi T."/>
            <person name="Mikami Y."/>
        </authorList>
    </citation>
    <scope>NUCLEOTIDE SEQUENCE [LARGE SCALE GENOMIC DNA]</scope>
    <source>
        <strain evidence="7">NBRC 107696</strain>
    </source>
</reference>
<comment type="caution">
    <text evidence="6">The sequence shown here is derived from an EMBL/GenBank/DDBJ whole genome shotgun (WGS) entry which is preliminary data.</text>
</comment>
<dbReference type="Proteomes" id="UP000444960">
    <property type="component" value="Unassembled WGS sequence"/>
</dbReference>
<evidence type="ECO:0000256" key="3">
    <source>
        <dbReference type="ARBA" id="ARBA00023014"/>
    </source>
</evidence>
<dbReference type="GO" id="GO:0051537">
    <property type="term" value="F:2 iron, 2 sulfur cluster binding"/>
    <property type="evidence" value="ECO:0007669"/>
    <property type="project" value="UniProtKB-KW"/>
</dbReference>
<dbReference type="InterPro" id="IPR001433">
    <property type="entry name" value="OxRdtase_FAD/NAD-bd"/>
</dbReference>
<dbReference type="PRINTS" id="PR00409">
    <property type="entry name" value="PHDIOXRDTASE"/>
</dbReference>
<dbReference type="InterPro" id="IPR001041">
    <property type="entry name" value="2Fe-2S_ferredoxin-type"/>
</dbReference>
<dbReference type="InterPro" id="IPR039261">
    <property type="entry name" value="FNR_nucleotide-bd"/>
</dbReference>
<evidence type="ECO:0000259" key="4">
    <source>
        <dbReference type="PROSITE" id="PS51085"/>
    </source>
</evidence>
<dbReference type="InterPro" id="IPR017927">
    <property type="entry name" value="FAD-bd_FR_type"/>
</dbReference>
<feature type="domain" description="FAD-binding FR-type" evidence="5">
    <location>
        <begin position="112"/>
        <end position="223"/>
    </location>
</feature>
<dbReference type="CDD" id="cd06190">
    <property type="entry name" value="T4MO_e_transfer_like"/>
    <property type="match status" value="1"/>
</dbReference>
<dbReference type="SUPFAM" id="SSF52343">
    <property type="entry name" value="Ferredoxin reductase-like, C-terminal NADP-linked domain"/>
    <property type="match status" value="1"/>
</dbReference>
<dbReference type="Gene3D" id="2.40.30.10">
    <property type="entry name" value="Translation factors"/>
    <property type="match status" value="1"/>
</dbReference>
<dbReference type="RefSeq" id="WP_161897157.1">
    <property type="nucleotide sequence ID" value="NZ_BJOV01000005.1"/>
</dbReference>
<dbReference type="AlphaFoldDB" id="A0A7I9VEE0"/>
<proteinExistence type="predicted"/>
<dbReference type="PANTHER" id="PTHR47354:SF5">
    <property type="entry name" value="PROTEIN RFBI"/>
    <property type="match status" value="1"/>
</dbReference>
<dbReference type="InterPro" id="IPR008333">
    <property type="entry name" value="Cbr1-like_FAD-bd_dom"/>
</dbReference>
<dbReference type="Pfam" id="PF00111">
    <property type="entry name" value="Fer2"/>
    <property type="match status" value="1"/>
</dbReference>
<sequence>MTGPEAGAATLPTHAISTGDGRSFECGSTDTLLRAALRAGVAATYECNSGGCGTCKFTLTSGEMHQLDPDAAGLTPRDKRKGKMLACQSVPLTDCEVALQAGDAWFADQSTPGVRSGRVTRVRHLTHDLREMTLTAPGAAEFLPGQFAMLTVPGAPIHRGSPDGAPRGLERAYSMSNLPNDDGQWQFQIKRVPGGAVSGIVVDDLDIGDEVLIDGPYGHAHLKDSGRDIVVVAGGSGLAPMVSVVRGLAERADAVDRRIDFYYGGRTPVDMCAIEFVDEVRDRVARVELVEAVSMDDADDGWTGPRGFIHALIDHDTVDGLADRDIYIAGPPMMTDAVVRKLVLELGVSTDNIHYDRFF</sequence>
<dbReference type="CDD" id="cd00207">
    <property type="entry name" value="fer2"/>
    <property type="match status" value="1"/>
</dbReference>
<dbReference type="PROSITE" id="PS51085">
    <property type="entry name" value="2FE2S_FER_2"/>
    <property type="match status" value="1"/>
</dbReference>
<dbReference type="EMBL" id="BJOV01000005">
    <property type="protein sequence ID" value="GEE03674.1"/>
    <property type="molecule type" value="Genomic_DNA"/>
</dbReference>
<dbReference type="InterPro" id="IPR017938">
    <property type="entry name" value="Riboflavin_synthase-like_b-brl"/>
</dbReference>
<dbReference type="SUPFAM" id="SSF54292">
    <property type="entry name" value="2Fe-2S ferredoxin-like"/>
    <property type="match status" value="1"/>
</dbReference>
<name>A0A7I9VEE0_9ACTN</name>
<dbReference type="InterPro" id="IPR036010">
    <property type="entry name" value="2Fe-2S_ferredoxin-like_sf"/>
</dbReference>
<dbReference type="InterPro" id="IPR050415">
    <property type="entry name" value="MRET"/>
</dbReference>
<dbReference type="OrthoDB" id="4307358at2"/>
<keyword evidence="2" id="KW-0479">Metal-binding</keyword>
<evidence type="ECO:0000256" key="1">
    <source>
        <dbReference type="ARBA" id="ARBA00001974"/>
    </source>
</evidence>
<keyword evidence="2" id="KW-0408">Iron</keyword>
<protein>
    <submittedName>
        <fullName evidence="6">Oxidoreductase</fullName>
    </submittedName>
</protein>
<dbReference type="PROSITE" id="PS51384">
    <property type="entry name" value="FAD_FR"/>
    <property type="match status" value="1"/>
</dbReference>